<sequence length="60" mass="6817">MRDLAGFDFVGTDPIFTGYVARVTFADPQQLRLGFNQTPHGMYLRTPFEGRVGMMDLVFD</sequence>
<comment type="caution">
    <text evidence="1">The sequence shown here is derived from an EMBL/GenBank/DDBJ whole genome shotgun (WGS) entry which is preliminary data.</text>
</comment>
<reference evidence="1 2" key="1">
    <citation type="submission" date="2023-07" db="EMBL/GenBank/DDBJ databases">
        <title>Sorghum-associated microbial communities from plants grown in Nebraska, USA.</title>
        <authorList>
            <person name="Schachtman D."/>
        </authorList>
    </citation>
    <scope>NUCLEOTIDE SEQUENCE [LARGE SCALE GENOMIC DNA]</scope>
    <source>
        <strain evidence="1 2">4272</strain>
    </source>
</reference>
<name>A0ABU1XDY2_9NOCA</name>
<gene>
    <name evidence="1" type="ORF">J2W56_002012</name>
</gene>
<evidence type="ECO:0000313" key="2">
    <source>
        <dbReference type="Proteomes" id="UP001251217"/>
    </source>
</evidence>
<proteinExistence type="predicted"/>
<keyword evidence="2" id="KW-1185">Reference proteome</keyword>
<evidence type="ECO:0000313" key="1">
    <source>
        <dbReference type="EMBL" id="MDR7168281.1"/>
    </source>
</evidence>
<protein>
    <submittedName>
        <fullName evidence="1">Uncharacterized protein</fullName>
    </submittedName>
</protein>
<accession>A0ABU1XDY2</accession>
<organism evidence="1 2">
    <name type="scientific">Nocardia kruczakiae</name>
    <dbReference type="NCBI Taxonomy" id="261477"/>
    <lineage>
        <taxon>Bacteria</taxon>
        <taxon>Bacillati</taxon>
        <taxon>Actinomycetota</taxon>
        <taxon>Actinomycetes</taxon>
        <taxon>Mycobacteriales</taxon>
        <taxon>Nocardiaceae</taxon>
        <taxon>Nocardia</taxon>
    </lineage>
</organism>
<dbReference type="RefSeq" id="WP_310400064.1">
    <property type="nucleotide sequence ID" value="NZ_JAVDWW010000003.1"/>
</dbReference>
<dbReference type="Proteomes" id="UP001251217">
    <property type="component" value="Unassembled WGS sequence"/>
</dbReference>
<dbReference type="EMBL" id="JAVDWW010000003">
    <property type="protein sequence ID" value="MDR7168281.1"/>
    <property type="molecule type" value="Genomic_DNA"/>
</dbReference>